<comment type="subunit">
    <text evidence="10">Component of the cytochrome c oxidase (complex IV, CIV), a multisubunit enzyme composed of 14 subunits.</text>
</comment>
<dbReference type="FunFam" id="1.10.442.10:FF:000001">
    <property type="entry name" value="Cytochrome c oxidase subunit 4 isoform 1"/>
    <property type="match status" value="1"/>
</dbReference>
<keyword evidence="5" id="KW-0809">Transit peptide</keyword>
<dbReference type="STRING" id="543379.A0A232FEC8"/>
<dbReference type="PANTHER" id="PTHR10707:SF10">
    <property type="entry name" value="CYTOCHROME C OXIDASE SUBUNIT 4"/>
    <property type="match status" value="1"/>
</dbReference>
<dbReference type="InterPro" id="IPR036639">
    <property type="entry name" value="Cyt_c_oxidase_su4_sf"/>
</dbReference>
<comment type="subcellular location">
    <subcellularLocation>
        <location evidence="1 10">Mitochondrion inner membrane</location>
        <topology evidence="1 10">Single-pass membrane protein</topology>
    </subcellularLocation>
</comment>
<dbReference type="SUPFAM" id="SSF81406">
    <property type="entry name" value="Mitochondrial cytochrome c oxidase subunit IV"/>
    <property type="match status" value="1"/>
</dbReference>
<dbReference type="PRINTS" id="PR01873">
    <property type="entry name" value="CYTCOXIDASE4"/>
</dbReference>
<name>A0A232FEC8_9HYME</name>
<dbReference type="InterPro" id="IPR004203">
    <property type="entry name" value="Cyt_c_oxidase_su4_fam"/>
</dbReference>
<dbReference type="CDD" id="cd00922">
    <property type="entry name" value="Cyt_c_Oxidase_IV"/>
    <property type="match status" value="1"/>
</dbReference>
<keyword evidence="3" id="KW-0812">Transmembrane</keyword>
<evidence type="ECO:0000256" key="1">
    <source>
        <dbReference type="ARBA" id="ARBA00004434"/>
    </source>
</evidence>
<comment type="caution">
    <text evidence="11">The sequence shown here is derived from an EMBL/GenBank/DDBJ whole genome shotgun (WGS) entry which is preliminary data.</text>
</comment>
<dbReference type="InterPro" id="IPR013288">
    <property type="entry name" value="Cyt_c_oxidase_su4"/>
</dbReference>
<gene>
    <name evidence="11" type="ORF">TSAR_005150</name>
</gene>
<protein>
    <recommendedName>
        <fullName evidence="10">Cytochrome c oxidase subunit 4</fullName>
    </recommendedName>
</protein>
<dbReference type="EMBL" id="NNAY01000347">
    <property type="protein sequence ID" value="OXU29022.1"/>
    <property type="molecule type" value="Genomic_DNA"/>
</dbReference>
<evidence type="ECO:0000256" key="4">
    <source>
        <dbReference type="ARBA" id="ARBA00022792"/>
    </source>
</evidence>
<comment type="pathway">
    <text evidence="10">Energy metabolism; oxidative phosphorylation.</text>
</comment>
<comment type="similarity">
    <text evidence="2 10">Belongs to the cytochrome c oxidase IV family.</text>
</comment>
<evidence type="ECO:0000256" key="10">
    <source>
        <dbReference type="RuleBase" id="RU367145"/>
    </source>
</evidence>
<dbReference type="Proteomes" id="UP000215335">
    <property type="component" value="Unassembled WGS sequence"/>
</dbReference>
<dbReference type="GO" id="GO:0005743">
    <property type="term" value="C:mitochondrial inner membrane"/>
    <property type="evidence" value="ECO:0007669"/>
    <property type="project" value="UniProtKB-SubCell"/>
</dbReference>
<dbReference type="AlphaFoldDB" id="A0A232FEC8"/>
<evidence type="ECO:0000256" key="5">
    <source>
        <dbReference type="ARBA" id="ARBA00022946"/>
    </source>
</evidence>
<dbReference type="Gene3D" id="1.10.442.10">
    <property type="entry name" value="Cytochrome c oxidase subunit IV"/>
    <property type="match status" value="1"/>
</dbReference>
<evidence type="ECO:0000256" key="6">
    <source>
        <dbReference type="ARBA" id="ARBA00022989"/>
    </source>
</evidence>
<accession>A0A232FEC8</accession>
<evidence type="ECO:0000313" key="11">
    <source>
        <dbReference type="EMBL" id="OXU29022.1"/>
    </source>
</evidence>
<dbReference type="UniPathway" id="UPA00705"/>
<keyword evidence="7" id="KW-0560">Oxidoreductase</keyword>
<dbReference type="Pfam" id="PF02936">
    <property type="entry name" value="COX4"/>
    <property type="match status" value="1"/>
</dbReference>
<reference evidence="11 12" key="1">
    <citation type="journal article" date="2017" name="Curr. Biol.">
        <title>The Evolution of Venom by Co-option of Single-Copy Genes.</title>
        <authorList>
            <person name="Martinson E.O."/>
            <person name="Mrinalini"/>
            <person name="Kelkar Y.D."/>
            <person name="Chang C.H."/>
            <person name="Werren J.H."/>
        </authorList>
    </citation>
    <scope>NUCLEOTIDE SEQUENCE [LARGE SCALE GENOMIC DNA]</scope>
    <source>
        <strain evidence="11 12">Alberta</strain>
        <tissue evidence="11">Whole body</tissue>
    </source>
</reference>
<evidence type="ECO:0000256" key="3">
    <source>
        <dbReference type="ARBA" id="ARBA00022692"/>
    </source>
</evidence>
<evidence type="ECO:0000313" key="12">
    <source>
        <dbReference type="Proteomes" id="UP000215335"/>
    </source>
</evidence>
<evidence type="ECO:0000256" key="2">
    <source>
        <dbReference type="ARBA" id="ARBA00008135"/>
    </source>
</evidence>
<evidence type="ECO:0000256" key="9">
    <source>
        <dbReference type="ARBA" id="ARBA00023136"/>
    </source>
</evidence>
<keyword evidence="8 10" id="KW-0496">Mitochondrion</keyword>
<dbReference type="OrthoDB" id="186013at2759"/>
<sequence length="253" mass="28310">MRCISNFPSSNAFGHKKITTIETENTHPRGNDTGQNRTLRQCVSSAICKTAPSAEFVDNRPSESRSSRGTQAAAAIVPCFNSNKFSMASRALTTFLRSAAVQAQTRSVYTIQNKIGNREVVCHGMNSEPIYIDTTDFPMPAIRYKEVTPDIQALREKEKGDWKKLSIEDKKALYRASFRQTFAEMEAPSGDWKSVIGLSLAMISLSVWVFVWIKHNVYPPLPSSFSEENQLAQLERMRLLDMQPITGLPGAKK</sequence>
<evidence type="ECO:0000256" key="7">
    <source>
        <dbReference type="ARBA" id="ARBA00023002"/>
    </source>
</evidence>
<organism evidence="11 12">
    <name type="scientific">Trichomalopsis sarcophagae</name>
    <dbReference type="NCBI Taxonomy" id="543379"/>
    <lineage>
        <taxon>Eukaryota</taxon>
        <taxon>Metazoa</taxon>
        <taxon>Ecdysozoa</taxon>
        <taxon>Arthropoda</taxon>
        <taxon>Hexapoda</taxon>
        <taxon>Insecta</taxon>
        <taxon>Pterygota</taxon>
        <taxon>Neoptera</taxon>
        <taxon>Endopterygota</taxon>
        <taxon>Hymenoptera</taxon>
        <taxon>Apocrita</taxon>
        <taxon>Proctotrupomorpha</taxon>
        <taxon>Chalcidoidea</taxon>
        <taxon>Pteromalidae</taxon>
        <taxon>Pteromalinae</taxon>
        <taxon>Trichomalopsis</taxon>
    </lineage>
</organism>
<proteinExistence type="inferred from homology"/>
<keyword evidence="12" id="KW-1185">Reference proteome</keyword>
<evidence type="ECO:0000256" key="8">
    <source>
        <dbReference type="ARBA" id="ARBA00023128"/>
    </source>
</evidence>
<keyword evidence="6" id="KW-1133">Transmembrane helix</keyword>
<dbReference type="PANTHER" id="PTHR10707">
    <property type="entry name" value="CYTOCHROME C OXIDASE SUBUNIT IV"/>
    <property type="match status" value="1"/>
</dbReference>
<dbReference type="GO" id="GO:0016491">
    <property type="term" value="F:oxidoreductase activity"/>
    <property type="evidence" value="ECO:0007669"/>
    <property type="project" value="UniProtKB-KW"/>
</dbReference>
<keyword evidence="9" id="KW-0472">Membrane</keyword>
<dbReference type="GO" id="GO:0045277">
    <property type="term" value="C:respiratory chain complex IV"/>
    <property type="evidence" value="ECO:0007669"/>
    <property type="project" value="InterPro"/>
</dbReference>
<dbReference type="GO" id="GO:0006123">
    <property type="term" value="P:mitochondrial electron transport, cytochrome c to oxygen"/>
    <property type="evidence" value="ECO:0007669"/>
    <property type="project" value="InterPro"/>
</dbReference>
<comment type="function">
    <text evidence="10">Component of the cytochrome c oxidase, the last enzyme in the mitochondrial electron transport chain which drives oxidative phosphorylation.</text>
</comment>
<keyword evidence="4 10" id="KW-0999">Mitochondrion inner membrane</keyword>